<reference evidence="2 3" key="1">
    <citation type="submission" date="2021-07" db="EMBL/GenBank/DDBJ databases">
        <authorList>
            <person name="So Y."/>
        </authorList>
    </citation>
    <scope>NUCLEOTIDE SEQUENCE [LARGE SCALE GENOMIC DNA]</scope>
    <source>
        <strain evidence="2 3">HJA6</strain>
    </source>
</reference>
<proteinExistence type="predicted"/>
<accession>A0ABS7AKE6</accession>
<keyword evidence="3" id="KW-1185">Reference proteome</keyword>
<comment type="caution">
    <text evidence="2">The sequence shown here is derived from an EMBL/GenBank/DDBJ whole genome shotgun (WGS) entry which is preliminary data.</text>
</comment>
<evidence type="ECO:0000313" key="3">
    <source>
        <dbReference type="Proteomes" id="UP001196565"/>
    </source>
</evidence>
<evidence type="ECO:0000256" key="1">
    <source>
        <dbReference type="SAM" id="Phobius"/>
    </source>
</evidence>
<keyword evidence="1" id="KW-0472">Membrane</keyword>
<evidence type="ECO:0000313" key="2">
    <source>
        <dbReference type="EMBL" id="MBW6401840.1"/>
    </source>
</evidence>
<name>A0ABS7AKE6_9PROT</name>
<keyword evidence="1" id="KW-0812">Transmembrane</keyword>
<organism evidence="2 3">
    <name type="scientific">Roseomonas alba</name>
    <dbReference type="NCBI Taxonomy" id="2846776"/>
    <lineage>
        <taxon>Bacteria</taxon>
        <taxon>Pseudomonadati</taxon>
        <taxon>Pseudomonadota</taxon>
        <taxon>Alphaproteobacteria</taxon>
        <taxon>Acetobacterales</taxon>
        <taxon>Roseomonadaceae</taxon>
        <taxon>Roseomonas</taxon>
    </lineage>
</organism>
<feature type="transmembrane region" description="Helical" evidence="1">
    <location>
        <begin position="76"/>
        <end position="95"/>
    </location>
</feature>
<sequence>MMSSLLSCFGWPRSNVTRGLPGGCWPSLVLATKEVSLLAGPAWAMHWPHLQGAGALALMILAVMTRAALGYTGRDMVAAPAIATAYVLLPLAALARLRALPDRGRAAAAGGGSDAVACDLHPVPRRLCADADALTT</sequence>
<gene>
    <name evidence="2" type="ORF">KPL78_28590</name>
</gene>
<dbReference type="InterPro" id="IPR010266">
    <property type="entry name" value="NnrS"/>
</dbReference>
<dbReference type="Pfam" id="PF05940">
    <property type="entry name" value="NnrS"/>
    <property type="match status" value="1"/>
</dbReference>
<feature type="transmembrane region" description="Helical" evidence="1">
    <location>
        <begin position="43"/>
        <end position="64"/>
    </location>
</feature>
<keyword evidence="1" id="KW-1133">Transmembrane helix</keyword>
<protein>
    <submittedName>
        <fullName evidence="2">NnrS family protein</fullName>
    </submittedName>
</protein>
<dbReference type="Proteomes" id="UP001196565">
    <property type="component" value="Unassembled WGS sequence"/>
</dbReference>
<dbReference type="EMBL" id="JAHYBZ010000015">
    <property type="protein sequence ID" value="MBW6401840.1"/>
    <property type="molecule type" value="Genomic_DNA"/>
</dbReference>